<dbReference type="Proteomes" id="UP000321261">
    <property type="component" value="Unassembled WGS sequence"/>
</dbReference>
<reference evidence="4 5" key="1">
    <citation type="submission" date="2019-06" db="EMBL/GenBank/DDBJ databases">
        <title>Sequencing the genomes of 1000 actinobacteria strains.</title>
        <authorList>
            <person name="Klenk H.-P."/>
        </authorList>
    </citation>
    <scope>NUCLEOTIDE SEQUENCE [LARGE SCALE GENOMIC DNA]</scope>
    <source>
        <strain evidence="4 5">DSM 45671</strain>
    </source>
</reference>
<dbReference type="EMBL" id="VIWU01000001">
    <property type="protein sequence ID" value="TWF75250.1"/>
    <property type="molecule type" value="Genomic_DNA"/>
</dbReference>
<dbReference type="InterPro" id="IPR020904">
    <property type="entry name" value="Sc_DH/Rdtase_CS"/>
</dbReference>
<evidence type="ECO:0000313" key="5">
    <source>
        <dbReference type="Proteomes" id="UP000321261"/>
    </source>
</evidence>
<gene>
    <name evidence="4" type="ORF">FHX44_111134</name>
</gene>
<evidence type="ECO:0000256" key="3">
    <source>
        <dbReference type="RuleBase" id="RU000363"/>
    </source>
</evidence>
<protein>
    <submittedName>
        <fullName evidence="4">NADP-dependent 3-hydroxy acid dehydrogenase YdfG</fullName>
    </submittedName>
</protein>
<organism evidence="4 5">
    <name type="scientific">Pseudonocardia hierapolitana</name>
    <dbReference type="NCBI Taxonomy" id="1128676"/>
    <lineage>
        <taxon>Bacteria</taxon>
        <taxon>Bacillati</taxon>
        <taxon>Actinomycetota</taxon>
        <taxon>Actinomycetes</taxon>
        <taxon>Pseudonocardiales</taxon>
        <taxon>Pseudonocardiaceae</taxon>
        <taxon>Pseudonocardia</taxon>
    </lineage>
</organism>
<dbReference type="OrthoDB" id="9775296at2"/>
<proteinExistence type="inferred from homology"/>
<dbReference type="PANTHER" id="PTHR43115">
    <property type="entry name" value="DEHYDROGENASE/REDUCTASE SDR FAMILY MEMBER 11"/>
    <property type="match status" value="1"/>
</dbReference>
<dbReference type="PRINTS" id="PR00080">
    <property type="entry name" value="SDRFAMILY"/>
</dbReference>
<keyword evidence="2" id="KW-0560">Oxidoreductase</keyword>
<dbReference type="PRINTS" id="PR00081">
    <property type="entry name" value="GDHRDH"/>
</dbReference>
<dbReference type="FunFam" id="3.40.50.720:FF:000047">
    <property type="entry name" value="NADP-dependent L-serine/L-allo-threonine dehydrogenase"/>
    <property type="match status" value="1"/>
</dbReference>
<evidence type="ECO:0000313" key="4">
    <source>
        <dbReference type="EMBL" id="TWF75250.1"/>
    </source>
</evidence>
<dbReference type="AlphaFoldDB" id="A0A561SK60"/>
<comment type="similarity">
    <text evidence="1 3">Belongs to the short-chain dehydrogenases/reductases (SDR) family.</text>
</comment>
<dbReference type="RefSeq" id="WP_147254483.1">
    <property type="nucleotide sequence ID" value="NZ_VIWU01000001.1"/>
</dbReference>
<dbReference type="InterPro" id="IPR036291">
    <property type="entry name" value="NAD(P)-bd_dom_sf"/>
</dbReference>
<sequence>MSKVIAVTGASSGIGEATALRLAAEGHHVVLGARREDRLASLAEKIRAAGGSADVRRLDVTDRHDMTAFVDAAVDAHGRIDVLVSNAGVMPLSRLDALLVEEWDRMIDVNVRGLLHGIAAALPHFQRRRGGHFVTIASIGAHEVSPTAAVYCATKYAAWAITEGLRQEADPSIRVTTISPGVTESELAGSITDPGARALMGDYRANTIPAGAIADAVAYAIAQPADVDVNEMIIRPTRQR</sequence>
<dbReference type="PANTHER" id="PTHR43115:SF4">
    <property type="entry name" value="DEHYDROGENASE_REDUCTASE SDR FAMILY MEMBER 11"/>
    <property type="match status" value="1"/>
</dbReference>
<keyword evidence="5" id="KW-1185">Reference proteome</keyword>
<evidence type="ECO:0000256" key="2">
    <source>
        <dbReference type="ARBA" id="ARBA00023002"/>
    </source>
</evidence>
<dbReference type="InterPro" id="IPR002347">
    <property type="entry name" value="SDR_fam"/>
</dbReference>
<dbReference type="Pfam" id="PF00106">
    <property type="entry name" value="adh_short"/>
    <property type="match status" value="1"/>
</dbReference>
<comment type="caution">
    <text evidence="4">The sequence shown here is derived from an EMBL/GenBank/DDBJ whole genome shotgun (WGS) entry which is preliminary data.</text>
</comment>
<name>A0A561SK60_9PSEU</name>
<evidence type="ECO:0000256" key="1">
    <source>
        <dbReference type="ARBA" id="ARBA00006484"/>
    </source>
</evidence>
<dbReference type="SUPFAM" id="SSF51735">
    <property type="entry name" value="NAD(P)-binding Rossmann-fold domains"/>
    <property type="match status" value="1"/>
</dbReference>
<accession>A0A561SK60</accession>
<dbReference type="GO" id="GO:0016616">
    <property type="term" value="F:oxidoreductase activity, acting on the CH-OH group of donors, NAD or NADP as acceptor"/>
    <property type="evidence" value="ECO:0007669"/>
    <property type="project" value="UniProtKB-ARBA"/>
</dbReference>
<dbReference type="Gene3D" id="3.40.50.720">
    <property type="entry name" value="NAD(P)-binding Rossmann-like Domain"/>
    <property type="match status" value="1"/>
</dbReference>
<dbReference type="PROSITE" id="PS00061">
    <property type="entry name" value="ADH_SHORT"/>
    <property type="match status" value="1"/>
</dbReference>